<dbReference type="AlphaFoldDB" id="A0A0R1RSI7"/>
<dbReference type="Pfam" id="PF13780">
    <property type="entry name" value="DUF4176"/>
    <property type="match status" value="1"/>
</dbReference>
<organism evidence="1 2">
    <name type="scientific">Latilactobacillus fuchuensis DSM 14340 = JCM 11249</name>
    <dbReference type="NCBI Taxonomy" id="1423747"/>
    <lineage>
        <taxon>Bacteria</taxon>
        <taxon>Bacillati</taxon>
        <taxon>Bacillota</taxon>
        <taxon>Bacilli</taxon>
        <taxon>Lactobacillales</taxon>
        <taxon>Lactobacillaceae</taxon>
        <taxon>Latilactobacillus</taxon>
    </lineage>
</organism>
<dbReference type="Proteomes" id="UP000051264">
    <property type="component" value="Unassembled WGS sequence"/>
</dbReference>
<dbReference type="EMBL" id="AZEX01000049">
    <property type="protein sequence ID" value="KRL59358.1"/>
    <property type="molecule type" value="Genomic_DNA"/>
</dbReference>
<dbReference type="eggNOG" id="COG4495">
    <property type="taxonomic scope" value="Bacteria"/>
</dbReference>
<reference evidence="1 2" key="1">
    <citation type="journal article" date="2015" name="Genome Announc.">
        <title>Expanding the biotechnology potential of lactobacilli through comparative genomics of 213 strains and associated genera.</title>
        <authorList>
            <person name="Sun Z."/>
            <person name="Harris H.M."/>
            <person name="McCann A."/>
            <person name="Guo C."/>
            <person name="Argimon S."/>
            <person name="Zhang W."/>
            <person name="Yang X."/>
            <person name="Jeffery I.B."/>
            <person name="Cooney J.C."/>
            <person name="Kagawa T.F."/>
            <person name="Liu W."/>
            <person name="Song Y."/>
            <person name="Salvetti E."/>
            <person name="Wrobel A."/>
            <person name="Rasinkangas P."/>
            <person name="Parkhill J."/>
            <person name="Rea M.C."/>
            <person name="O'Sullivan O."/>
            <person name="Ritari J."/>
            <person name="Douillard F.P."/>
            <person name="Paul Ross R."/>
            <person name="Yang R."/>
            <person name="Briner A.E."/>
            <person name="Felis G.E."/>
            <person name="de Vos W.M."/>
            <person name="Barrangou R."/>
            <person name="Klaenhammer T.R."/>
            <person name="Caufield P.W."/>
            <person name="Cui Y."/>
            <person name="Zhang H."/>
            <person name="O'Toole P.W."/>
        </authorList>
    </citation>
    <scope>NUCLEOTIDE SEQUENCE [LARGE SCALE GENOMIC DNA]</scope>
    <source>
        <strain evidence="1 2">DSM 14340</strain>
    </source>
</reference>
<dbReference type="OrthoDB" id="5124454at2"/>
<accession>A0A0R1RSI7</accession>
<name>A0A0R1RSI7_9LACO</name>
<evidence type="ECO:0000313" key="2">
    <source>
        <dbReference type="Proteomes" id="UP000051264"/>
    </source>
</evidence>
<dbReference type="PATRIC" id="fig|1423747.3.peg.1721"/>
<proteinExistence type="predicted"/>
<evidence type="ECO:0000313" key="1">
    <source>
        <dbReference type="EMBL" id="KRL59358.1"/>
    </source>
</evidence>
<dbReference type="RefSeq" id="WP_056950530.1">
    <property type="nucleotide sequence ID" value="NZ_AZEX01000049.1"/>
</dbReference>
<dbReference type="STRING" id="1423747.FC69_GL001693"/>
<protein>
    <recommendedName>
        <fullName evidence="3">DUF4176 domain-containing protein</fullName>
    </recommendedName>
</protein>
<evidence type="ECO:0008006" key="3">
    <source>
        <dbReference type="Google" id="ProtNLM"/>
    </source>
</evidence>
<comment type="caution">
    <text evidence="1">The sequence shown here is derived from an EMBL/GenBank/DDBJ whole genome shotgun (WGS) entry which is preliminary data.</text>
</comment>
<sequence length="108" mass="12169">MEQVAFLPLGSIIILRGTVKKLSIAQRGVQLPSEDDGAPRYFDYGAILYPEGLVEDQLVYFNHEQILKVIFEGYRDEDDALIVGELNRILKTLDEDGAPDPFASLREE</sequence>
<dbReference type="InterPro" id="IPR025233">
    <property type="entry name" value="DUF4176"/>
</dbReference>
<gene>
    <name evidence="1" type="ORF">FC69_GL001693</name>
</gene>